<name>A0ABS7E7M4_9GAMM</name>
<dbReference type="Pfam" id="PF26363">
    <property type="entry name" value="Phospholipase-like"/>
    <property type="match status" value="1"/>
</dbReference>
<feature type="chain" id="PRO_5045920790" evidence="1">
    <location>
        <begin position="25"/>
        <end position="345"/>
    </location>
</feature>
<comment type="caution">
    <text evidence="2">The sequence shown here is derived from an EMBL/GenBank/DDBJ whole genome shotgun (WGS) entry which is preliminary data.</text>
</comment>
<dbReference type="InterPro" id="IPR029058">
    <property type="entry name" value="AB_hydrolase_fold"/>
</dbReference>
<reference evidence="2 3" key="1">
    <citation type="submission" date="2021-07" db="EMBL/GenBank/DDBJ databases">
        <title>Shewanella sp. nov, isolated from SCS.</title>
        <authorList>
            <person name="Cao W.R."/>
        </authorList>
    </citation>
    <scope>NUCLEOTIDE SEQUENCE [LARGE SCALE GENOMIC DNA]</scope>
    <source>
        <strain evidence="2 3">NR704-98</strain>
    </source>
</reference>
<evidence type="ECO:0000256" key="1">
    <source>
        <dbReference type="SAM" id="SignalP"/>
    </source>
</evidence>
<sequence>MKCQKIAPLTLCLTLLSMPMFATASVTQNDINNVGAYINAVLVPNFTDTQNQTGTTYKTHQPTSINQARSALYYLNFAEQVNSAYGAPRGWQRVENISYSSGFYASVYQKDADIIVAFRGSELGTSDWVTNGIMVQDIVPAQYQQAIDESSRLKVKYRNSSIHYTGHSLGGGLATAAAITTGDAATVFDASGLADAVLTRIKQTLSAAGSADNAWHTHAGKVTNFNLEGEFVSDIDLQQDADTLGDTSRQYGDIFYLSDDRFTPFYLVDNGLSRHFTTPLKEELQFLSQPVFRNNPYDHDSIDNDLNPNTSFFYLDLTDDTLDILLWQFSFSINSLPSLLDDLNL</sequence>
<gene>
    <name evidence="2" type="ORF">K0625_15280</name>
</gene>
<keyword evidence="3" id="KW-1185">Reference proteome</keyword>
<protein>
    <submittedName>
        <fullName evidence="2">DUF2974 domain-containing protein</fullName>
    </submittedName>
</protein>
<feature type="signal peptide" evidence="1">
    <location>
        <begin position="1"/>
        <end position="24"/>
    </location>
</feature>
<organism evidence="2 3">
    <name type="scientific">Shewanella nanhaiensis</name>
    <dbReference type="NCBI Taxonomy" id="2864872"/>
    <lineage>
        <taxon>Bacteria</taxon>
        <taxon>Pseudomonadati</taxon>
        <taxon>Pseudomonadota</taxon>
        <taxon>Gammaproteobacteria</taxon>
        <taxon>Alteromonadales</taxon>
        <taxon>Shewanellaceae</taxon>
        <taxon>Shewanella</taxon>
    </lineage>
</organism>
<evidence type="ECO:0000313" key="3">
    <source>
        <dbReference type="Proteomes" id="UP001195963"/>
    </source>
</evidence>
<dbReference type="Gene3D" id="3.40.50.1820">
    <property type="entry name" value="alpha/beta hydrolase"/>
    <property type="match status" value="1"/>
</dbReference>
<dbReference type="SUPFAM" id="SSF53474">
    <property type="entry name" value="alpha/beta-Hydrolases"/>
    <property type="match status" value="1"/>
</dbReference>
<dbReference type="EMBL" id="JAHZST010000011">
    <property type="protein sequence ID" value="MBW8185022.1"/>
    <property type="molecule type" value="Genomic_DNA"/>
</dbReference>
<dbReference type="RefSeq" id="WP_220110486.1">
    <property type="nucleotide sequence ID" value="NZ_JAHZST010000011.1"/>
</dbReference>
<keyword evidence="1" id="KW-0732">Signal</keyword>
<proteinExistence type="predicted"/>
<evidence type="ECO:0000313" key="2">
    <source>
        <dbReference type="EMBL" id="MBW8185022.1"/>
    </source>
</evidence>
<dbReference type="Proteomes" id="UP001195963">
    <property type="component" value="Unassembled WGS sequence"/>
</dbReference>
<accession>A0ABS7E7M4</accession>